<reference evidence="6 7" key="1">
    <citation type="submission" date="2022-04" db="EMBL/GenBank/DDBJ databases">
        <title>Spirosoma sp. strain RP8 genome sequencing and assembly.</title>
        <authorList>
            <person name="Jung Y."/>
        </authorList>
    </citation>
    <scope>NUCLEOTIDE SEQUENCE [LARGE SCALE GENOMIC DNA]</scope>
    <source>
        <strain evidence="6 7">RP8</strain>
    </source>
</reference>
<keyword evidence="4" id="KW-0732">Signal</keyword>
<dbReference type="PANTHER" id="PTHR10173">
    <property type="entry name" value="METHIONINE SULFOXIDE REDUCTASE"/>
    <property type="match status" value="1"/>
</dbReference>
<evidence type="ECO:0000256" key="1">
    <source>
        <dbReference type="ARBA" id="ARBA00012499"/>
    </source>
</evidence>
<proteinExistence type="predicted"/>
<accession>A0ABT0HHJ2</accession>
<dbReference type="InterPro" id="IPR028427">
    <property type="entry name" value="Met_Sox_Rdtase_MsrB"/>
</dbReference>
<gene>
    <name evidence="6" type="primary">msrB</name>
    <name evidence="6" type="ORF">M0L20_04300</name>
</gene>
<dbReference type="PANTHER" id="PTHR10173:SF57">
    <property type="entry name" value="PEPTIDE-METHIONINE (R)-S-OXIDE REDUCTASE"/>
    <property type="match status" value="1"/>
</dbReference>
<evidence type="ECO:0000259" key="5">
    <source>
        <dbReference type="PROSITE" id="PS51790"/>
    </source>
</evidence>
<comment type="caution">
    <text evidence="6">The sequence shown here is derived from an EMBL/GenBank/DDBJ whole genome shotgun (WGS) entry which is preliminary data.</text>
</comment>
<feature type="domain" description="MsrB" evidence="5">
    <location>
        <begin position="53"/>
        <end position="175"/>
    </location>
</feature>
<comment type="catalytic activity">
    <reaction evidence="3">
        <text>L-methionyl-[protein] + [thioredoxin]-disulfide + H2O = L-methionyl-(R)-S-oxide-[protein] + [thioredoxin]-dithiol</text>
        <dbReference type="Rhea" id="RHEA:24164"/>
        <dbReference type="Rhea" id="RHEA-COMP:10698"/>
        <dbReference type="Rhea" id="RHEA-COMP:10700"/>
        <dbReference type="Rhea" id="RHEA-COMP:12313"/>
        <dbReference type="Rhea" id="RHEA-COMP:12314"/>
        <dbReference type="ChEBI" id="CHEBI:15377"/>
        <dbReference type="ChEBI" id="CHEBI:16044"/>
        <dbReference type="ChEBI" id="CHEBI:29950"/>
        <dbReference type="ChEBI" id="CHEBI:45764"/>
        <dbReference type="ChEBI" id="CHEBI:50058"/>
        <dbReference type="EC" id="1.8.4.12"/>
    </reaction>
</comment>
<dbReference type="SUPFAM" id="SSF51316">
    <property type="entry name" value="Mss4-like"/>
    <property type="match status" value="1"/>
</dbReference>
<keyword evidence="7" id="KW-1185">Reference proteome</keyword>
<protein>
    <recommendedName>
        <fullName evidence="1">peptide-methionine (R)-S-oxide reductase</fullName>
        <ecNumber evidence="1">1.8.4.12</ecNumber>
    </recommendedName>
</protein>
<dbReference type="Proteomes" id="UP001202180">
    <property type="component" value="Unassembled WGS sequence"/>
</dbReference>
<evidence type="ECO:0000313" key="6">
    <source>
        <dbReference type="EMBL" id="MCK8491060.1"/>
    </source>
</evidence>
<feature type="chain" id="PRO_5046584544" description="peptide-methionine (R)-S-oxide reductase" evidence="4">
    <location>
        <begin position="23"/>
        <end position="175"/>
    </location>
</feature>
<dbReference type="PROSITE" id="PS51790">
    <property type="entry name" value="MSRB"/>
    <property type="match status" value="1"/>
</dbReference>
<dbReference type="Gene3D" id="2.170.150.20">
    <property type="entry name" value="Peptide methionine sulfoxide reductase"/>
    <property type="match status" value="1"/>
</dbReference>
<name>A0ABT0HHJ2_9BACT</name>
<dbReference type="RefSeq" id="WP_232559630.1">
    <property type="nucleotide sequence ID" value="NZ_JALPRF010000001.1"/>
</dbReference>
<dbReference type="InterPro" id="IPR011057">
    <property type="entry name" value="Mss4-like_sf"/>
</dbReference>
<evidence type="ECO:0000256" key="2">
    <source>
        <dbReference type="ARBA" id="ARBA00023002"/>
    </source>
</evidence>
<dbReference type="Pfam" id="PF01641">
    <property type="entry name" value="SelR"/>
    <property type="match status" value="1"/>
</dbReference>
<dbReference type="EMBL" id="JALPRF010000001">
    <property type="protein sequence ID" value="MCK8491060.1"/>
    <property type="molecule type" value="Genomic_DNA"/>
</dbReference>
<evidence type="ECO:0000313" key="7">
    <source>
        <dbReference type="Proteomes" id="UP001202180"/>
    </source>
</evidence>
<dbReference type="NCBIfam" id="TIGR00357">
    <property type="entry name" value="peptide-methionine (R)-S-oxide reductase MsrB"/>
    <property type="match status" value="1"/>
</dbReference>
<keyword evidence="2 6" id="KW-0560">Oxidoreductase</keyword>
<dbReference type="EC" id="1.8.4.12" evidence="1"/>
<sequence length="175" mass="19481">MKNKLILLVPFCLLTGFLFLNASSTPSFDQPVNQSKRLVDDKPQAGKRVVKTDAEWKKTLTPDQYAVLREHGTERAFTSPLNDIHDRGVFYCAACHNPLFSSTTKFNSGTGWPSFYTPIAKNAVKENVDKSYGMVRTEVLCNVCGGHLGHVFDDGPKPTGLRYCMNGVAMTFEKK</sequence>
<dbReference type="InterPro" id="IPR002579">
    <property type="entry name" value="Met_Sox_Rdtase_MsrB_dom"/>
</dbReference>
<dbReference type="GO" id="GO:0033743">
    <property type="term" value="F:peptide-methionine (R)-S-oxide reductase activity"/>
    <property type="evidence" value="ECO:0007669"/>
    <property type="project" value="UniProtKB-EC"/>
</dbReference>
<evidence type="ECO:0000256" key="4">
    <source>
        <dbReference type="SAM" id="SignalP"/>
    </source>
</evidence>
<feature type="signal peptide" evidence="4">
    <location>
        <begin position="1"/>
        <end position="22"/>
    </location>
</feature>
<organism evidence="6 7">
    <name type="scientific">Spirosoma liriopis</name>
    <dbReference type="NCBI Taxonomy" id="2937440"/>
    <lineage>
        <taxon>Bacteria</taxon>
        <taxon>Pseudomonadati</taxon>
        <taxon>Bacteroidota</taxon>
        <taxon>Cytophagia</taxon>
        <taxon>Cytophagales</taxon>
        <taxon>Cytophagaceae</taxon>
        <taxon>Spirosoma</taxon>
    </lineage>
</organism>
<evidence type="ECO:0000256" key="3">
    <source>
        <dbReference type="ARBA" id="ARBA00048488"/>
    </source>
</evidence>